<feature type="compositionally biased region" description="Pro residues" evidence="8">
    <location>
        <begin position="17"/>
        <end position="26"/>
    </location>
</feature>
<dbReference type="EMBL" id="JAIFTL010000389">
    <property type="protein sequence ID" value="KAG9319723.1"/>
    <property type="molecule type" value="Genomic_DNA"/>
</dbReference>
<accession>A0A9P7ZWK3</accession>
<feature type="compositionally biased region" description="Low complexity" evidence="8">
    <location>
        <begin position="150"/>
        <end position="169"/>
    </location>
</feature>
<dbReference type="InterPro" id="IPR036236">
    <property type="entry name" value="Znf_C2H2_sf"/>
</dbReference>
<feature type="compositionally biased region" description="Acidic residues" evidence="8">
    <location>
        <begin position="531"/>
        <end position="547"/>
    </location>
</feature>
<feature type="compositionally biased region" description="Basic and acidic residues" evidence="8">
    <location>
        <begin position="453"/>
        <end position="469"/>
    </location>
</feature>
<feature type="domain" description="C2H2-type" evidence="9">
    <location>
        <begin position="201"/>
        <end position="230"/>
    </location>
</feature>
<feature type="compositionally biased region" description="Low complexity" evidence="8">
    <location>
        <begin position="77"/>
        <end position="86"/>
    </location>
</feature>
<feature type="domain" description="C2H2-type" evidence="9">
    <location>
        <begin position="736"/>
        <end position="765"/>
    </location>
</feature>
<feature type="compositionally biased region" description="Polar residues" evidence="8">
    <location>
        <begin position="90"/>
        <end position="99"/>
    </location>
</feature>
<organism evidence="10 11">
    <name type="scientific">Mortierella alpina</name>
    <name type="common">Oleaginous fungus</name>
    <name type="synonym">Mortierella renispora</name>
    <dbReference type="NCBI Taxonomy" id="64518"/>
    <lineage>
        <taxon>Eukaryota</taxon>
        <taxon>Fungi</taxon>
        <taxon>Fungi incertae sedis</taxon>
        <taxon>Mucoromycota</taxon>
        <taxon>Mortierellomycotina</taxon>
        <taxon>Mortierellomycetes</taxon>
        <taxon>Mortierellales</taxon>
        <taxon>Mortierellaceae</taxon>
        <taxon>Mortierella</taxon>
    </lineage>
</organism>
<dbReference type="GO" id="GO:0003700">
    <property type="term" value="F:DNA-binding transcription factor activity"/>
    <property type="evidence" value="ECO:0007669"/>
    <property type="project" value="TreeGrafter"/>
</dbReference>
<dbReference type="PANTHER" id="PTHR47427">
    <property type="entry name" value="PROTEIN STE12"/>
    <property type="match status" value="1"/>
</dbReference>
<feature type="region of interest" description="Disordered" evidence="8">
    <location>
        <begin position="381"/>
        <end position="404"/>
    </location>
</feature>
<evidence type="ECO:0000256" key="3">
    <source>
        <dbReference type="ARBA" id="ARBA00022737"/>
    </source>
</evidence>
<feature type="compositionally biased region" description="Low complexity" evidence="8">
    <location>
        <begin position="718"/>
        <end position="732"/>
    </location>
</feature>
<feature type="compositionally biased region" description="Basic and acidic residues" evidence="8">
    <location>
        <begin position="553"/>
        <end position="565"/>
    </location>
</feature>
<dbReference type="SMART" id="SM00355">
    <property type="entry name" value="ZnF_C2H2"/>
    <property type="match status" value="4"/>
</dbReference>
<dbReference type="PROSITE" id="PS50157">
    <property type="entry name" value="ZINC_FINGER_C2H2_2"/>
    <property type="match status" value="4"/>
</dbReference>
<feature type="region of interest" description="Disordered" evidence="8">
    <location>
        <begin position="276"/>
        <end position="369"/>
    </location>
</feature>
<keyword evidence="2" id="KW-0479">Metal-binding</keyword>
<evidence type="ECO:0000256" key="5">
    <source>
        <dbReference type="ARBA" id="ARBA00022833"/>
    </source>
</evidence>
<comment type="caution">
    <text evidence="10">The sequence shown here is derived from an EMBL/GenBank/DDBJ whole genome shotgun (WGS) entry which is preliminary data.</text>
</comment>
<dbReference type="PANTHER" id="PTHR47427:SF2">
    <property type="entry name" value="C2H2-TYPE DOMAIN-CONTAINING PROTEIN"/>
    <property type="match status" value="1"/>
</dbReference>
<dbReference type="InterPro" id="IPR013087">
    <property type="entry name" value="Znf_C2H2_type"/>
</dbReference>
<sequence>MASYLPSQHHDNQGHNYPPPLPPPYPSHNAPPSGPRASWTGYTTHPDTDRFHSQRGASGSGLGGTYGAHDDYHHSPSHGSYHPVGGATYRANNGSSNSLEDPHREGSYSSEHLQNAYHDYYNGGHKSGSVSNSGQESMAMAMMGNKHRNNSVSSNASHSSSSSQQQQANKHPCKFPTCGWSFKRFEHLKRHMLVHTKERPFVCDFHGCDKTFSRSDNFSAHLRTHTKKSMHMRRFDRQLAMIEPIRTTFGSGNGGGGCGGSALSTGDVPESAVLGDRDYAHGHHGGEYAPHRHSIAGYPTFSESRSPHQTPGSYPSGHDSNSGVRSAWSPYKCPTEGQPDYSSVSHNHHHRQSISGMHPLDSPTSDSLSNIVPKFNTIKLDLKGVPNTGGSKEGPDPRNTQQSIHGQYSTDERYNSSQSYTQQHRYSAPEIDPIVKGMNHSPALSSQPAHYGQQDHSRENGGRGSDGHLFHPGSIMGHESANPNGESPTPAHRGAGVASAATSDYRGAIAEFPASVASHFMPGHASQQGEAQEDDEDDGGDDDEDESGGNGSKDYKFAHNAENDPHSSYQRLNRSASPPRTMDFKTYADDSHDSSAMNEDGRSRHHRSSSSSQGTAAYNGDYQHHRHSTGAPGYPSSVHMHSHSSAEDASYHHHHHHHSSHPQQTVSSTGYPGQQGYHHAASSSPSLGSFQPHHHAPYSPLLNGGMDSIPSSGYPQHSSRMSSMRPRSMSSSAKNHFCSVPGCLKRFKRLEHLKRHIKTHTLERPFACSTVGCNKRFSRSDNLSQHIKTHQRQLMSKSLWKQRPL</sequence>
<feature type="compositionally biased region" description="Basic and acidic residues" evidence="8">
    <location>
        <begin position="582"/>
        <end position="593"/>
    </location>
</feature>
<feature type="region of interest" description="Disordered" evidence="8">
    <location>
        <begin position="433"/>
        <end position="499"/>
    </location>
</feature>
<feature type="compositionally biased region" description="Polar residues" evidence="8">
    <location>
        <begin position="566"/>
        <end position="578"/>
    </location>
</feature>
<dbReference type="Pfam" id="PF00096">
    <property type="entry name" value="zf-C2H2"/>
    <property type="match status" value="3"/>
</dbReference>
<evidence type="ECO:0000313" key="10">
    <source>
        <dbReference type="EMBL" id="KAG9319723.1"/>
    </source>
</evidence>
<dbReference type="FunFam" id="3.30.160.60:FF:000125">
    <property type="entry name" value="Putative zinc finger protein 143"/>
    <property type="match status" value="1"/>
</dbReference>
<dbReference type="PROSITE" id="PS00028">
    <property type="entry name" value="ZINC_FINGER_C2H2_1"/>
    <property type="match status" value="4"/>
</dbReference>
<dbReference type="Proteomes" id="UP000717515">
    <property type="component" value="Unassembled WGS sequence"/>
</dbReference>
<dbReference type="GO" id="GO:1990526">
    <property type="term" value="C:Ste12p-Dig1p-Dig2p complex"/>
    <property type="evidence" value="ECO:0007669"/>
    <property type="project" value="TreeGrafter"/>
</dbReference>
<keyword evidence="4 7" id="KW-0863">Zinc-finger</keyword>
<feature type="compositionally biased region" description="Polar residues" evidence="8">
    <location>
        <begin position="662"/>
        <end position="672"/>
    </location>
</feature>
<proteinExistence type="predicted"/>
<evidence type="ECO:0000256" key="6">
    <source>
        <dbReference type="ARBA" id="ARBA00023242"/>
    </source>
</evidence>
<dbReference type="GO" id="GO:0005634">
    <property type="term" value="C:nucleus"/>
    <property type="evidence" value="ECO:0007669"/>
    <property type="project" value="UniProtKB-SubCell"/>
</dbReference>
<keyword evidence="6" id="KW-0539">Nucleus</keyword>
<comment type="subcellular location">
    <subcellularLocation>
        <location evidence="1">Nucleus</location>
    </subcellularLocation>
</comment>
<feature type="domain" description="C2H2-type" evidence="9">
    <location>
        <begin position="171"/>
        <end position="200"/>
    </location>
</feature>
<evidence type="ECO:0000256" key="1">
    <source>
        <dbReference type="ARBA" id="ARBA00004123"/>
    </source>
</evidence>
<dbReference type="FunFam" id="3.30.160.60:FF:000446">
    <property type="entry name" value="Zinc finger protein"/>
    <property type="match status" value="1"/>
</dbReference>
<feature type="compositionally biased region" description="Basic and acidic residues" evidence="8">
    <location>
        <begin position="276"/>
        <end position="290"/>
    </location>
</feature>
<evidence type="ECO:0000256" key="7">
    <source>
        <dbReference type="PROSITE-ProRule" id="PRU00042"/>
    </source>
</evidence>
<reference evidence="10" key="1">
    <citation type="submission" date="2021-07" db="EMBL/GenBank/DDBJ databases">
        <title>Draft genome of Mortierella alpina, strain LL118, isolated from an aspen leaf litter sample.</title>
        <authorList>
            <person name="Yang S."/>
            <person name="Vinatzer B.A."/>
        </authorList>
    </citation>
    <scope>NUCLEOTIDE SEQUENCE</scope>
    <source>
        <strain evidence="10">LL118</strain>
    </source>
</reference>
<dbReference type="SUPFAM" id="SSF57667">
    <property type="entry name" value="beta-beta-alpha zinc fingers"/>
    <property type="match status" value="3"/>
</dbReference>
<gene>
    <name evidence="10" type="ORF">KVV02_006992</name>
</gene>
<evidence type="ECO:0000259" key="9">
    <source>
        <dbReference type="PROSITE" id="PS50157"/>
    </source>
</evidence>
<dbReference type="GO" id="GO:1990527">
    <property type="term" value="C:Tec1p-Ste12p-Dig1p complex"/>
    <property type="evidence" value="ECO:0007669"/>
    <property type="project" value="TreeGrafter"/>
</dbReference>
<feature type="region of interest" description="Disordered" evidence="8">
    <location>
        <begin position="523"/>
        <end position="735"/>
    </location>
</feature>
<feature type="region of interest" description="Disordered" evidence="8">
    <location>
        <begin position="147"/>
        <end position="170"/>
    </location>
</feature>
<keyword evidence="5" id="KW-0862">Zinc</keyword>
<evidence type="ECO:0000256" key="4">
    <source>
        <dbReference type="ARBA" id="ARBA00022771"/>
    </source>
</evidence>
<evidence type="ECO:0000313" key="11">
    <source>
        <dbReference type="Proteomes" id="UP000717515"/>
    </source>
</evidence>
<dbReference type="GO" id="GO:0008270">
    <property type="term" value="F:zinc ion binding"/>
    <property type="evidence" value="ECO:0007669"/>
    <property type="project" value="UniProtKB-KW"/>
</dbReference>
<protein>
    <recommendedName>
        <fullName evidence="9">C2H2-type domain-containing protein</fullName>
    </recommendedName>
</protein>
<feature type="domain" description="C2H2-type" evidence="9">
    <location>
        <begin position="766"/>
        <end position="795"/>
    </location>
</feature>
<evidence type="ECO:0000256" key="2">
    <source>
        <dbReference type="ARBA" id="ARBA00022723"/>
    </source>
</evidence>
<dbReference type="AlphaFoldDB" id="A0A9P7ZWK3"/>
<evidence type="ECO:0000256" key="8">
    <source>
        <dbReference type="SAM" id="MobiDB-lite"/>
    </source>
</evidence>
<name>A0A9P7ZWK3_MORAP</name>
<keyword evidence="3" id="KW-0677">Repeat</keyword>
<feature type="compositionally biased region" description="Polar residues" evidence="8">
    <location>
        <begin position="301"/>
        <end position="324"/>
    </location>
</feature>
<feature type="region of interest" description="Disordered" evidence="8">
    <location>
        <begin position="1"/>
        <end position="109"/>
    </location>
</feature>
<dbReference type="Gene3D" id="3.30.160.60">
    <property type="entry name" value="Classic Zinc Finger"/>
    <property type="match status" value="4"/>
</dbReference>
<dbReference type="InterPro" id="IPR052127">
    <property type="entry name" value="STE12_transcription_factor"/>
</dbReference>